<protein>
    <submittedName>
        <fullName evidence="2">Uncharacterized protein</fullName>
    </submittedName>
</protein>
<accession>A0A511M8N4</accession>
<dbReference type="EMBL" id="BJXA01000006">
    <property type="protein sequence ID" value="GEM36992.1"/>
    <property type="molecule type" value="Genomic_DNA"/>
</dbReference>
<evidence type="ECO:0000313" key="2">
    <source>
        <dbReference type="EMBL" id="GEM36992.1"/>
    </source>
</evidence>
<name>A0A511M8N4_9NOCA</name>
<dbReference type="Proteomes" id="UP000321424">
    <property type="component" value="Unassembled WGS sequence"/>
</dbReference>
<feature type="region of interest" description="Disordered" evidence="1">
    <location>
        <begin position="1"/>
        <end position="20"/>
    </location>
</feature>
<evidence type="ECO:0000313" key="3">
    <source>
        <dbReference type="Proteomes" id="UP000321424"/>
    </source>
</evidence>
<keyword evidence="3" id="KW-1185">Reference proteome</keyword>
<proteinExistence type="predicted"/>
<reference evidence="2 3" key="1">
    <citation type="submission" date="2019-07" db="EMBL/GenBank/DDBJ databases">
        <title>Whole genome shotgun sequence of Nocardia ninae NBRC 108245.</title>
        <authorList>
            <person name="Hosoyama A."/>
            <person name="Uohara A."/>
            <person name="Ohji S."/>
            <person name="Ichikawa N."/>
        </authorList>
    </citation>
    <scope>NUCLEOTIDE SEQUENCE [LARGE SCALE GENOMIC DNA]</scope>
    <source>
        <strain evidence="2 3">NBRC 108245</strain>
    </source>
</reference>
<organism evidence="2 3">
    <name type="scientific">Nocardia ninae NBRC 108245</name>
    <dbReference type="NCBI Taxonomy" id="1210091"/>
    <lineage>
        <taxon>Bacteria</taxon>
        <taxon>Bacillati</taxon>
        <taxon>Actinomycetota</taxon>
        <taxon>Actinomycetes</taxon>
        <taxon>Mycobacteriales</taxon>
        <taxon>Nocardiaceae</taxon>
        <taxon>Nocardia</taxon>
    </lineage>
</organism>
<sequence>MRGTSLDSLGNCSVGESNGLLTPRPVDDTADCSAVDGAERWAAEGSDVSFGFSVTANTLCCAAQQRAPNTIGVSVPDKIQVRGRNSGAHRTRERRCRTVFRNV</sequence>
<gene>
    <name evidence="2" type="ORF">NN4_15110</name>
</gene>
<evidence type="ECO:0000256" key="1">
    <source>
        <dbReference type="SAM" id="MobiDB-lite"/>
    </source>
</evidence>
<dbReference type="AlphaFoldDB" id="A0A511M8N4"/>
<comment type="caution">
    <text evidence="2">The sequence shown here is derived from an EMBL/GenBank/DDBJ whole genome shotgun (WGS) entry which is preliminary data.</text>
</comment>